<accession>A0A6P2C5D8</accession>
<evidence type="ECO:0000259" key="5">
    <source>
        <dbReference type="Pfam" id="PF01406"/>
    </source>
</evidence>
<comment type="caution">
    <text evidence="6">The sequence shown here is derived from an EMBL/GenBank/DDBJ whole genome shotgun (WGS) entry which is preliminary data.</text>
</comment>
<keyword evidence="7" id="KW-1185">Reference proteome</keyword>
<dbReference type="GO" id="GO:0005829">
    <property type="term" value="C:cytosol"/>
    <property type="evidence" value="ECO:0007669"/>
    <property type="project" value="TreeGrafter"/>
</dbReference>
<dbReference type="PRINTS" id="PR00983">
    <property type="entry name" value="TRNASYNTHCYS"/>
</dbReference>
<reference evidence="6 7" key="1">
    <citation type="submission" date="2018-11" db="EMBL/GenBank/DDBJ databases">
        <title>Trebonia kvetii gen.nov., sp.nov., a novel acidophilic actinobacterium, and proposal of the new actinobacterial family Treboniaceae fam. nov.</title>
        <authorList>
            <person name="Rapoport D."/>
            <person name="Sagova-Mareckova M."/>
            <person name="Sedlacek I."/>
            <person name="Provaznik J."/>
            <person name="Kralova S."/>
            <person name="Pavlinic D."/>
            <person name="Benes V."/>
            <person name="Kopecky J."/>
        </authorList>
    </citation>
    <scope>NUCLEOTIDE SEQUENCE [LARGE SCALE GENOMIC DNA]</scope>
    <source>
        <strain evidence="6 7">15Tr583</strain>
    </source>
</reference>
<comment type="subunit">
    <text evidence="1">Monomer.</text>
</comment>
<keyword evidence="4" id="KW-0067">ATP-binding</keyword>
<dbReference type="Gene3D" id="3.40.50.620">
    <property type="entry name" value="HUPs"/>
    <property type="match status" value="1"/>
</dbReference>
<protein>
    <submittedName>
        <fullName evidence="6">Cysteine--tRNA ligase</fullName>
    </submittedName>
</protein>
<dbReference type="PANTHER" id="PTHR10890">
    <property type="entry name" value="CYSTEINYL-TRNA SYNTHETASE"/>
    <property type="match status" value="1"/>
</dbReference>
<organism evidence="6 7">
    <name type="scientific">Trebonia kvetii</name>
    <dbReference type="NCBI Taxonomy" id="2480626"/>
    <lineage>
        <taxon>Bacteria</taxon>
        <taxon>Bacillati</taxon>
        <taxon>Actinomycetota</taxon>
        <taxon>Actinomycetes</taxon>
        <taxon>Streptosporangiales</taxon>
        <taxon>Treboniaceae</taxon>
        <taxon>Trebonia</taxon>
    </lineage>
</organism>
<evidence type="ECO:0000256" key="2">
    <source>
        <dbReference type="ARBA" id="ARBA00022598"/>
    </source>
</evidence>
<evidence type="ECO:0000256" key="1">
    <source>
        <dbReference type="ARBA" id="ARBA00011245"/>
    </source>
</evidence>
<dbReference type="GO" id="GO:0006423">
    <property type="term" value="P:cysteinyl-tRNA aminoacylation"/>
    <property type="evidence" value="ECO:0007669"/>
    <property type="project" value="TreeGrafter"/>
</dbReference>
<dbReference type="GO" id="GO:0005524">
    <property type="term" value="F:ATP binding"/>
    <property type="evidence" value="ECO:0007669"/>
    <property type="project" value="UniProtKB-KW"/>
</dbReference>
<dbReference type="GO" id="GO:0004817">
    <property type="term" value="F:cysteine-tRNA ligase activity"/>
    <property type="evidence" value="ECO:0007669"/>
    <property type="project" value="TreeGrafter"/>
</dbReference>
<evidence type="ECO:0000313" key="6">
    <source>
        <dbReference type="EMBL" id="TVZ06594.1"/>
    </source>
</evidence>
<dbReference type="EMBL" id="RPFW01000001">
    <property type="protein sequence ID" value="TVZ06594.1"/>
    <property type="molecule type" value="Genomic_DNA"/>
</dbReference>
<dbReference type="InterPro" id="IPR014729">
    <property type="entry name" value="Rossmann-like_a/b/a_fold"/>
</dbReference>
<evidence type="ECO:0000256" key="3">
    <source>
        <dbReference type="ARBA" id="ARBA00022741"/>
    </source>
</evidence>
<feature type="domain" description="tRNA synthetases class I catalytic" evidence="5">
    <location>
        <begin position="28"/>
        <end position="319"/>
    </location>
</feature>
<dbReference type="Proteomes" id="UP000460272">
    <property type="component" value="Unassembled WGS sequence"/>
</dbReference>
<keyword evidence="3" id="KW-0547">Nucleotide-binding</keyword>
<dbReference type="AlphaFoldDB" id="A0A6P2C5D8"/>
<evidence type="ECO:0000256" key="4">
    <source>
        <dbReference type="ARBA" id="ARBA00022840"/>
    </source>
</evidence>
<dbReference type="InterPro" id="IPR032678">
    <property type="entry name" value="tRNA-synt_1_cat_dom"/>
</dbReference>
<gene>
    <name evidence="6" type="ORF">EAS64_04175</name>
</gene>
<evidence type="ECO:0000313" key="7">
    <source>
        <dbReference type="Proteomes" id="UP000460272"/>
    </source>
</evidence>
<dbReference type="OrthoDB" id="9815130at2"/>
<dbReference type="SUPFAM" id="SSF52374">
    <property type="entry name" value="Nucleotidylyl transferase"/>
    <property type="match status" value="1"/>
</dbReference>
<sequence>MNETRVDNGVAEVSGLALGGRRLVFLDRARIYTCGITPYDVTHLGHAATFVWVDALARTLRLFGVEPETCRNVTDVDDVLDEAAHRAGEPYDAFAAAGQYYFDRDMAALNVRDVQHEPRARRYVDQVIRLAGGLLAGGAAYVRDGSVYFRGEPAIRGSGLGRDAALRLSVEYGGRPDDPAKDDPLDVAVWQAGEPGHPAWDSPWGRGRPGWHAECAAMALSVFGAAVDVHAGGADLRFPHHAYQAAMVEAFTGVRPYARAWLHAGTVRVGGAKMAKSAGNLVLVRDLVDGHPAAAVRLMILDRPWGKDWDYSPALLDQAGARLEELYRAAGRTRPAAAAVAETSRLLAADLNVSAAVDVAIEEGGAAARSVIAVLGLN</sequence>
<dbReference type="InterPro" id="IPR024909">
    <property type="entry name" value="Cys-tRNA/MSH_ligase"/>
</dbReference>
<name>A0A6P2C5D8_9ACTN</name>
<dbReference type="Pfam" id="PF01406">
    <property type="entry name" value="tRNA-synt_1e"/>
    <property type="match status" value="1"/>
</dbReference>
<proteinExistence type="predicted"/>
<dbReference type="PANTHER" id="PTHR10890:SF3">
    <property type="entry name" value="CYSTEINE--TRNA LIGASE, CYTOPLASMIC"/>
    <property type="match status" value="1"/>
</dbReference>
<keyword evidence="2 6" id="KW-0436">Ligase</keyword>